<dbReference type="SUPFAM" id="SSF52540">
    <property type="entry name" value="P-loop containing nucleoside triphosphate hydrolases"/>
    <property type="match status" value="1"/>
</dbReference>
<dbReference type="GO" id="GO:0006357">
    <property type="term" value="P:regulation of transcription by RNA polymerase II"/>
    <property type="evidence" value="ECO:0007669"/>
    <property type="project" value="UniProtKB-ARBA"/>
</dbReference>
<dbReference type="InterPro" id="IPR013641">
    <property type="entry name" value="KTI12/PSTK"/>
</dbReference>
<evidence type="ECO:0000256" key="2">
    <source>
        <dbReference type="ARBA" id="ARBA00022840"/>
    </source>
</evidence>
<accession>A0A6C1DUK5</accession>
<gene>
    <name evidence="5" type="primary">KTI12_1</name>
    <name evidence="5" type="ORF">GRS66_003058</name>
</gene>
<dbReference type="InterPro" id="IPR027417">
    <property type="entry name" value="P-loop_NTPase"/>
</dbReference>
<dbReference type="EMBL" id="CP048992">
    <property type="protein sequence ID" value="QID80712.1"/>
    <property type="molecule type" value="Genomic_DNA"/>
</dbReference>
<dbReference type="PANTHER" id="PTHR12435">
    <property type="match status" value="1"/>
</dbReference>
<comment type="similarity">
    <text evidence="3">Belongs to the KTI12 family.</text>
</comment>
<keyword evidence="2" id="KW-0067">ATP-binding</keyword>
<dbReference type="OrthoDB" id="9972657at2759"/>
<evidence type="ECO:0000313" key="5">
    <source>
        <dbReference type="EMBL" id="QID80712.1"/>
    </source>
</evidence>
<sequence length="313" mass="35349">MPLVLFTGYPCSGKTTLAKHLVQLLQSKIDATPSLSKYSITYHSDESLGIKHSDYITSQDERKLRSEIISAVKRDLSKNKIVIVDSLNYIKGFRYQLHCEVKNLSTTFCVIQTLCPPETIFEWNKTSNPNPWEPELLNQLIQRYEEPNSNNRWDSPLFAILTPQDNITDYIDDICKVVFQTSKSAKNSGHNDPLSKGLQKPNSATVLKPASQSNFIQVLDIETSKIIKTIMNHIKSLTSIGGVSNGTRVIVSEGITDINDDGCFFVDLPIGNVVTLAQLQRLKRQFINFNKLRDIDQDRIGPLFADYLNKNLN</sequence>
<comment type="subunit">
    <text evidence="4">Interacts with the elongator complex.</text>
</comment>
<name>A0A6C1DUK5_SACPS</name>
<organism evidence="5 6">
    <name type="scientific">Saccharomyces pastorianus</name>
    <name type="common">Lager yeast</name>
    <name type="synonym">Saccharomyces cerevisiae x Saccharomyces eubayanus</name>
    <dbReference type="NCBI Taxonomy" id="27292"/>
    <lineage>
        <taxon>Eukaryota</taxon>
        <taxon>Fungi</taxon>
        <taxon>Dikarya</taxon>
        <taxon>Ascomycota</taxon>
        <taxon>Saccharomycotina</taxon>
        <taxon>Saccharomycetes</taxon>
        <taxon>Saccharomycetales</taxon>
        <taxon>Saccharomycetaceae</taxon>
        <taxon>Saccharomyces</taxon>
    </lineage>
</organism>
<keyword evidence="1" id="KW-0547">Nucleotide-binding</keyword>
<dbReference type="FunFam" id="3.40.50.300:FF:000827">
    <property type="entry name" value="KTI12 chromatin-associated homolog"/>
    <property type="match status" value="1"/>
</dbReference>
<keyword evidence="6" id="KW-1185">Reference proteome</keyword>
<dbReference type="Pfam" id="PF08433">
    <property type="entry name" value="KTI12"/>
    <property type="match status" value="1"/>
</dbReference>
<dbReference type="Proteomes" id="UP000501346">
    <property type="component" value="Chromosome ScXI"/>
</dbReference>
<dbReference type="Gene3D" id="3.40.50.300">
    <property type="entry name" value="P-loop containing nucleotide triphosphate hydrolases"/>
    <property type="match status" value="1"/>
</dbReference>
<dbReference type="GO" id="GO:0006400">
    <property type="term" value="P:tRNA modification"/>
    <property type="evidence" value="ECO:0007669"/>
    <property type="project" value="UniProtKB-ARBA"/>
</dbReference>
<proteinExistence type="inferred from homology"/>
<evidence type="ECO:0000256" key="3">
    <source>
        <dbReference type="ARBA" id="ARBA00025768"/>
    </source>
</evidence>
<dbReference type="GO" id="GO:0005524">
    <property type="term" value="F:ATP binding"/>
    <property type="evidence" value="ECO:0007669"/>
    <property type="project" value="UniProtKB-KW"/>
</dbReference>
<reference evidence="5 6" key="1">
    <citation type="journal article" date="2019" name="BMC Genomics">
        <title>Chromosome level assembly and comparative genome analysis confirm lager-brewing yeasts originated from a single hybridization.</title>
        <authorList>
            <person name="Salazar A.N."/>
            <person name="Gorter de Vries A.R."/>
            <person name="van den Broek M."/>
            <person name="Brouwers N."/>
            <person name="de la Torre Cortes P."/>
            <person name="Kuijpers N.G.A."/>
            <person name="Daran J.G."/>
            <person name="Abeel T."/>
        </authorList>
    </citation>
    <scope>NUCLEOTIDE SEQUENCE [LARGE SCALE GENOMIC DNA]</scope>
    <source>
        <strain evidence="5 6">CBS 1483</strain>
    </source>
</reference>
<protein>
    <submittedName>
        <fullName evidence="5">Kti12, chromatin associated</fullName>
    </submittedName>
</protein>
<evidence type="ECO:0000313" key="6">
    <source>
        <dbReference type="Proteomes" id="UP000501346"/>
    </source>
</evidence>
<evidence type="ECO:0000256" key="4">
    <source>
        <dbReference type="ARBA" id="ARBA00063730"/>
    </source>
</evidence>
<evidence type="ECO:0000256" key="1">
    <source>
        <dbReference type="ARBA" id="ARBA00022741"/>
    </source>
</evidence>
<dbReference type="AlphaFoldDB" id="A0A6C1DUK5"/>